<name>A0AAE1P6E7_9EUCA</name>
<gene>
    <name evidence="2" type="ORF">Pmani_026191</name>
</gene>
<protein>
    <submittedName>
        <fullName evidence="2">Uncharacterized protein</fullName>
    </submittedName>
</protein>
<dbReference type="AlphaFoldDB" id="A0AAE1P6E7"/>
<feature type="compositionally biased region" description="Acidic residues" evidence="1">
    <location>
        <begin position="62"/>
        <end position="82"/>
    </location>
</feature>
<dbReference type="EMBL" id="JAWZYT010002847">
    <property type="protein sequence ID" value="KAK4301677.1"/>
    <property type="molecule type" value="Genomic_DNA"/>
</dbReference>
<evidence type="ECO:0000313" key="3">
    <source>
        <dbReference type="Proteomes" id="UP001292094"/>
    </source>
</evidence>
<feature type="compositionally biased region" description="Gly residues" evidence="1">
    <location>
        <begin position="43"/>
        <end position="57"/>
    </location>
</feature>
<sequence length="120" mass="12932">MLNIQTSIFVPRGRNSDGDPPARVRHTASYPRGREGVGDEGGDGGSGREGAGGGGGVKEGEKEELDEEEEKEQEEKEEEEDGEGGKMEAEDISSCPRLDQSIVRSETIHKFTPFSPVVNN</sequence>
<proteinExistence type="predicted"/>
<organism evidence="2 3">
    <name type="scientific">Petrolisthes manimaculis</name>
    <dbReference type="NCBI Taxonomy" id="1843537"/>
    <lineage>
        <taxon>Eukaryota</taxon>
        <taxon>Metazoa</taxon>
        <taxon>Ecdysozoa</taxon>
        <taxon>Arthropoda</taxon>
        <taxon>Crustacea</taxon>
        <taxon>Multicrustacea</taxon>
        <taxon>Malacostraca</taxon>
        <taxon>Eumalacostraca</taxon>
        <taxon>Eucarida</taxon>
        <taxon>Decapoda</taxon>
        <taxon>Pleocyemata</taxon>
        <taxon>Anomura</taxon>
        <taxon>Galatheoidea</taxon>
        <taxon>Porcellanidae</taxon>
        <taxon>Petrolisthes</taxon>
    </lineage>
</organism>
<evidence type="ECO:0000313" key="2">
    <source>
        <dbReference type="EMBL" id="KAK4301677.1"/>
    </source>
</evidence>
<reference evidence="2" key="1">
    <citation type="submission" date="2023-11" db="EMBL/GenBank/DDBJ databases">
        <title>Genome assemblies of two species of porcelain crab, Petrolisthes cinctipes and Petrolisthes manimaculis (Anomura: Porcellanidae).</title>
        <authorList>
            <person name="Angst P."/>
        </authorList>
    </citation>
    <scope>NUCLEOTIDE SEQUENCE</scope>
    <source>
        <strain evidence="2">PB745_02</strain>
        <tissue evidence="2">Gill</tissue>
    </source>
</reference>
<dbReference type="Proteomes" id="UP001292094">
    <property type="component" value="Unassembled WGS sequence"/>
</dbReference>
<feature type="region of interest" description="Disordered" evidence="1">
    <location>
        <begin position="1"/>
        <end position="120"/>
    </location>
</feature>
<comment type="caution">
    <text evidence="2">The sequence shown here is derived from an EMBL/GenBank/DDBJ whole genome shotgun (WGS) entry which is preliminary data.</text>
</comment>
<evidence type="ECO:0000256" key="1">
    <source>
        <dbReference type="SAM" id="MobiDB-lite"/>
    </source>
</evidence>
<accession>A0AAE1P6E7</accession>
<keyword evidence="3" id="KW-1185">Reference proteome</keyword>